<evidence type="ECO:0000313" key="1">
    <source>
        <dbReference type="EMBL" id="GBM82511.1"/>
    </source>
</evidence>
<keyword evidence="2" id="KW-1185">Reference proteome</keyword>
<sequence length="125" mass="14230">MPHSTRSSFLSYMHRDGQTCFPFNGFRPIQPLLGIIRFQCAKAKPNHIDIDEAYSTAAFPTLVRKGHYLMTYRKCDCAQVPQYPPVIVRTSFQRGRAVAGGGYRTPTSVLELSKRLSLSFTRMLR</sequence>
<protein>
    <submittedName>
        <fullName evidence="1">Uncharacterized protein</fullName>
    </submittedName>
</protein>
<accession>A0A4Y2IX67</accession>
<organism evidence="1 2">
    <name type="scientific">Araneus ventricosus</name>
    <name type="common">Orbweaver spider</name>
    <name type="synonym">Epeira ventricosa</name>
    <dbReference type="NCBI Taxonomy" id="182803"/>
    <lineage>
        <taxon>Eukaryota</taxon>
        <taxon>Metazoa</taxon>
        <taxon>Ecdysozoa</taxon>
        <taxon>Arthropoda</taxon>
        <taxon>Chelicerata</taxon>
        <taxon>Arachnida</taxon>
        <taxon>Araneae</taxon>
        <taxon>Araneomorphae</taxon>
        <taxon>Entelegynae</taxon>
        <taxon>Araneoidea</taxon>
        <taxon>Araneidae</taxon>
        <taxon>Araneus</taxon>
    </lineage>
</organism>
<reference evidence="1 2" key="1">
    <citation type="journal article" date="2019" name="Sci. Rep.">
        <title>Orb-weaving spider Araneus ventricosus genome elucidates the spidroin gene catalogue.</title>
        <authorList>
            <person name="Kono N."/>
            <person name="Nakamura H."/>
            <person name="Ohtoshi R."/>
            <person name="Moran D.A.P."/>
            <person name="Shinohara A."/>
            <person name="Yoshida Y."/>
            <person name="Fujiwara M."/>
            <person name="Mori M."/>
            <person name="Tomita M."/>
            <person name="Arakawa K."/>
        </authorList>
    </citation>
    <scope>NUCLEOTIDE SEQUENCE [LARGE SCALE GENOMIC DNA]</scope>
</reference>
<proteinExistence type="predicted"/>
<gene>
    <name evidence="1" type="ORF">AVEN_91340_1</name>
</gene>
<evidence type="ECO:0000313" key="2">
    <source>
        <dbReference type="Proteomes" id="UP000499080"/>
    </source>
</evidence>
<name>A0A4Y2IX67_ARAVE</name>
<dbReference type="AlphaFoldDB" id="A0A4Y2IX67"/>
<comment type="caution">
    <text evidence="1">The sequence shown here is derived from an EMBL/GenBank/DDBJ whole genome shotgun (WGS) entry which is preliminary data.</text>
</comment>
<dbReference type="EMBL" id="BGPR01003015">
    <property type="protein sequence ID" value="GBM82511.1"/>
    <property type="molecule type" value="Genomic_DNA"/>
</dbReference>
<dbReference type="Proteomes" id="UP000499080">
    <property type="component" value="Unassembled WGS sequence"/>
</dbReference>